<evidence type="ECO:0000313" key="3">
    <source>
        <dbReference type="EMBL" id="GFG33591.1"/>
    </source>
</evidence>
<sequence>MEGLYEMSVAIITAPRCHNPKDCNELAIECGGCIAFCLVWVSQPFRFIITPLLNVGYVSDYSQMMYNPTYFPRQRWHAPKEQERNFVAAFFHMATIALTCTSLAQLGWFRLKGGQCTPHLAVYQFFSFGYFDAGGRQTDLQFRAREVVSSPIPIQYHSPSGILRCVTPEIANLMRVIIILCFMAMSCSLVGFFLDIVGPTKRVMKIVQRNSIPSIFTVLWVVAIIGVCYDITKLLEVSGIRVSYEYGCYTITAAACNLLRQHAPIEDIQRRHLMDDWDGIETFSVVGGGLRCVDTPLESIPPPPPYSP</sequence>
<dbReference type="Pfam" id="PF20517">
    <property type="entry name" value="TMEM127"/>
    <property type="match status" value="1"/>
</dbReference>
<proteinExistence type="predicted"/>
<keyword evidence="4" id="KW-1185">Reference proteome</keyword>
<evidence type="ECO:0000313" key="4">
    <source>
        <dbReference type="Proteomes" id="UP000502823"/>
    </source>
</evidence>
<dbReference type="PANTHER" id="PTHR28358">
    <property type="entry name" value="TRANSMEMBRANE PROTEIN 127"/>
    <property type="match status" value="1"/>
</dbReference>
<keyword evidence="1" id="KW-0472">Membrane</keyword>
<organism evidence="3 4">
    <name type="scientific">Coptotermes formosanus</name>
    <name type="common">Formosan subterranean termite</name>
    <dbReference type="NCBI Taxonomy" id="36987"/>
    <lineage>
        <taxon>Eukaryota</taxon>
        <taxon>Metazoa</taxon>
        <taxon>Ecdysozoa</taxon>
        <taxon>Arthropoda</taxon>
        <taxon>Hexapoda</taxon>
        <taxon>Insecta</taxon>
        <taxon>Pterygota</taxon>
        <taxon>Neoptera</taxon>
        <taxon>Polyneoptera</taxon>
        <taxon>Dictyoptera</taxon>
        <taxon>Blattodea</taxon>
        <taxon>Blattoidea</taxon>
        <taxon>Termitoidae</taxon>
        <taxon>Rhinotermitidae</taxon>
        <taxon>Coptotermes</taxon>
    </lineage>
</organism>
<keyword evidence="1" id="KW-1133">Transmembrane helix</keyword>
<protein>
    <recommendedName>
        <fullName evidence="2">Transmembrane protein 127 transmembrane region domain-containing protein</fullName>
    </recommendedName>
</protein>
<dbReference type="EMBL" id="BLKM01005182">
    <property type="protein sequence ID" value="GFG33591.1"/>
    <property type="molecule type" value="Genomic_DNA"/>
</dbReference>
<keyword evidence="1" id="KW-0812">Transmembrane</keyword>
<dbReference type="GO" id="GO:0016020">
    <property type="term" value="C:membrane"/>
    <property type="evidence" value="ECO:0007669"/>
    <property type="project" value="TreeGrafter"/>
</dbReference>
<dbReference type="OrthoDB" id="10030622at2759"/>
<comment type="caution">
    <text evidence="3">The sequence shown here is derived from an EMBL/GenBank/DDBJ whole genome shotgun (WGS) entry which is preliminary data.</text>
</comment>
<dbReference type="InterPro" id="IPR033331">
    <property type="entry name" value="TMEM127"/>
</dbReference>
<feature type="transmembrane region" description="Helical" evidence="1">
    <location>
        <begin position="173"/>
        <end position="194"/>
    </location>
</feature>
<dbReference type="GO" id="GO:0032007">
    <property type="term" value="P:negative regulation of TOR signaling"/>
    <property type="evidence" value="ECO:0007669"/>
    <property type="project" value="InterPro"/>
</dbReference>
<feature type="transmembrane region" description="Helical" evidence="1">
    <location>
        <begin position="214"/>
        <end position="232"/>
    </location>
</feature>
<dbReference type="PANTHER" id="PTHR28358:SF1">
    <property type="entry name" value="TRANSMEMBRANE PROTEIN 127"/>
    <property type="match status" value="1"/>
</dbReference>
<evidence type="ECO:0000256" key="1">
    <source>
        <dbReference type="SAM" id="Phobius"/>
    </source>
</evidence>
<dbReference type="GO" id="GO:0008285">
    <property type="term" value="P:negative regulation of cell population proliferation"/>
    <property type="evidence" value="ECO:0007669"/>
    <property type="project" value="InterPro"/>
</dbReference>
<gene>
    <name evidence="3" type="ORF">Cfor_01064</name>
</gene>
<dbReference type="InParanoid" id="A0A6L2PLZ5"/>
<accession>A0A6L2PLZ5</accession>
<dbReference type="InterPro" id="IPR046795">
    <property type="entry name" value="TMEM127_TM"/>
</dbReference>
<evidence type="ECO:0000259" key="2">
    <source>
        <dbReference type="Pfam" id="PF20517"/>
    </source>
</evidence>
<feature type="transmembrane region" description="Helical" evidence="1">
    <location>
        <begin position="86"/>
        <end position="109"/>
    </location>
</feature>
<dbReference type="Proteomes" id="UP000502823">
    <property type="component" value="Unassembled WGS sequence"/>
</dbReference>
<dbReference type="AlphaFoldDB" id="A0A6L2PLZ5"/>
<name>A0A6L2PLZ5_COPFO</name>
<reference evidence="4" key="1">
    <citation type="submission" date="2020-01" db="EMBL/GenBank/DDBJ databases">
        <title>Draft genome sequence of the Termite Coptotermes fromosanus.</title>
        <authorList>
            <person name="Itakura S."/>
            <person name="Yosikawa Y."/>
            <person name="Umezawa K."/>
        </authorList>
    </citation>
    <scope>NUCLEOTIDE SEQUENCE [LARGE SCALE GENOMIC DNA]</scope>
</reference>
<feature type="domain" description="Transmembrane protein 127 transmembrane region" evidence="2">
    <location>
        <begin position="165"/>
        <end position="255"/>
    </location>
</feature>